<dbReference type="InterPro" id="IPR000825">
    <property type="entry name" value="SUF_FeS_clus_asmbl_SufBD_core"/>
</dbReference>
<dbReference type="Pfam" id="PF01458">
    <property type="entry name" value="SUFBD_core"/>
    <property type="match status" value="1"/>
</dbReference>
<dbReference type="GO" id="GO:0016226">
    <property type="term" value="P:iron-sulfur cluster assembly"/>
    <property type="evidence" value="ECO:0007669"/>
    <property type="project" value="InterPro"/>
</dbReference>
<gene>
    <name evidence="4" type="ORF">GCM10008171_11410</name>
</gene>
<dbReference type="InterPro" id="IPR045595">
    <property type="entry name" value="SufBD_N"/>
</dbReference>
<dbReference type="EMBL" id="BSFK01000005">
    <property type="protein sequence ID" value="GLK75887.1"/>
    <property type="molecule type" value="Genomic_DNA"/>
</dbReference>
<dbReference type="AlphaFoldDB" id="A0A9W6JEN9"/>
<protein>
    <submittedName>
        <fullName evidence="4">Fe-S cluster assembly protein SufD</fullName>
    </submittedName>
</protein>
<comment type="similarity">
    <text evidence="1">Belongs to the iron-sulfur cluster assembly SufBD family.</text>
</comment>
<comment type="caution">
    <text evidence="4">The sequence shown here is derived from an EMBL/GenBank/DDBJ whole genome shotgun (WGS) entry which is preliminary data.</text>
</comment>
<sequence length="438" mass="45274">MNADIRPIRTAAETALGDLFASVRDALPGGRAVSAAREQGFAPIAARGLPSRRVEEWKYTDLRALMRVAQPLSGPPSAADIAAARALLPFAEVEAARAVFVNGAYVAELSDPLDGLEGVSVRRLPDALEAGGGAVLAPFGLPEGEPAAGLNAAFVGDGLVIEVAAGARPDKALHVANVQVGVGHAAYGRVAATLGAGAAFTLIESHVGDAGAHQTNGLVSLDLADAAELTLVKLQDEGLATLHLATLTARLGARTKLSSLALSAGSAAARQQLFVSFEGDHASAELTGAGFAGAKRHLDTTLVVTHDALHCASREHFKTALDGQARSVFQGKIVVKPGAQKTDGKMMAQALLLSEDAEADAKPELEIFADDVVCGHGATVGALDDELLFYLKARGIPQGEAEALLVRAFVGEVLEGVEDEPLRDALLDRAARWLVARD</sequence>
<dbReference type="InterPro" id="IPR011542">
    <property type="entry name" value="SUF_FeS_clus_asmbl_SufD"/>
</dbReference>
<dbReference type="Pfam" id="PF19295">
    <property type="entry name" value="SufBD_N"/>
    <property type="match status" value="1"/>
</dbReference>
<dbReference type="PANTHER" id="PTHR43575:SF1">
    <property type="entry name" value="PROTEIN ABCI7, CHLOROPLASTIC"/>
    <property type="match status" value="1"/>
</dbReference>
<evidence type="ECO:0000313" key="4">
    <source>
        <dbReference type="EMBL" id="GLK75887.1"/>
    </source>
</evidence>
<dbReference type="Proteomes" id="UP001143364">
    <property type="component" value="Unassembled WGS sequence"/>
</dbReference>
<dbReference type="PANTHER" id="PTHR43575">
    <property type="entry name" value="PROTEIN ABCI7, CHLOROPLASTIC"/>
    <property type="match status" value="1"/>
</dbReference>
<reference evidence="4" key="2">
    <citation type="submission" date="2023-01" db="EMBL/GenBank/DDBJ databases">
        <authorList>
            <person name="Sun Q."/>
            <person name="Evtushenko L."/>
        </authorList>
    </citation>
    <scope>NUCLEOTIDE SEQUENCE</scope>
    <source>
        <strain evidence="4">VKM B-2555</strain>
    </source>
</reference>
<feature type="domain" description="SUF system FeS cluster assembly SufBD core" evidence="2">
    <location>
        <begin position="183"/>
        <end position="409"/>
    </location>
</feature>
<evidence type="ECO:0000256" key="1">
    <source>
        <dbReference type="ARBA" id="ARBA00043967"/>
    </source>
</evidence>
<dbReference type="SUPFAM" id="SSF101960">
    <property type="entry name" value="Stabilizer of iron transporter SufD"/>
    <property type="match status" value="1"/>
</dbReference>
<evidence type="ECO:0000259" key="2">
    <source>
        <dbReference type="Pfam" id="PF01458"/>
    </source>
</evidence>
<reference evidence="4" key="1">
    <citation type="journal article" date="2014" name="Int. J. Syst. Evol. Microbiol.">
        <title>Complete genome sequence of Corynebacterium casei LMG S-19264T (=DSM 44701T), isolated from a smear-ripened cheese.</title>
        <authorList>
            <consortium name="US DOE Joint Genome Institute (JGI-PGF)"/>
            <person name="Walter F."/>
            <person name="Albersmeier A."/>
            <person name="Kalinowski J."/>
            <person name="Ruckert C."/>
        </authorList>
    </citation>
    <scope>NUCLEOTIDE SEQUENCE</scope>
    <source>
        <strain evidence="4">VKM B-2555</strain>
    </source>
</reference>
<keyword evidence="5" id="KW-1185">Reference proteome</keyword>
<evidence type="ECO:0000313" key="5">
    <source>
        <dbReference type="Proteomes" id="UP001143364"/>
    </source>
</evidence>
<dbReference type="RefSeq" id="WP_271203818.1">
    <property type="nucleotide sequence ID" value="NZ_BSFK01000005.1"/>
</dbReference>
<proteinExistence type="inferred from homology"/>
<feature type="domain" description="SUF system FeS cluster assembly SufBD N-terminal" evidence="3">
    <location>
        <begin position="13"/>
        <end position="174"/>
    </location>
</feature>
<dbReference type="NCBIfam" id="TIGR01981">
    <property type="entry name" value="sufD"/>
    <property type="match status" value="1"/>
</dbReference>
<accession>A0A9W6JEN9</accession>
<evidence type="ECO:0000259" key="3">
    <source>
        <dbReference type="Pfam" id="PF19295"/>
    </source>
</evidence>
<organism evidence="4 5">
    <name type="scientific">Methylopila jiangsuensis</name>
    <dbReference type="NCBI Taxonomy" id="586230"/>
    <lineage>
        <taxon>Bacteria</taxon>
        <taxon>Pseudomonadati</taxon>
        <taxon>Pseudomonadota</taxon>
        <taxon>Alphaproteobacteria</taxon>
        <taxon>Hyphomicrobiales</taxon>
        <taxon>Methylopilaceae</taxon>
        <taxon>Methylopila</taxon>
    </lineage>
</organism>
<dbReference type="InterPro" id="IPR037284">
    <property type="entry name" value="SUF_FeS_clus_asmbl_SufBD_sf"/>
</dbReference>
<dbReference type="InterPro" id="IPR055346">
    <property type="entry name" value="Fe-S_cluster_assembly_SufBD"/>
</dbReference>
<name>A0A9W6JEN9_9HYPH</name>